<dbReference type="Proteomes" id="UP000297951">
    <property type="component" value="Unassembled WGS sequence"/>
</dbReference>
<dbReference type="Pfam" id="PF00950">
    <property type="entry name" value="ABC-3"/>
    <property type="match status" value="1"/>
</dbReference>
<dbReference type="GO" id="GO:0010043">
    <property type="term" value="P:response to zinc ion"/>
    <property type="evidence" value="ECO:0007669"/>
    <property type="project" value="TreeGrafter"/>
</dbReference>
<feature type="transmembrane region" description="Helical" evidence="7">
    <location>
        <begin position="179"/>
        <end position="206"/>
    </location>
</feature>
<organism evidence="8 9">
    <name type="scientific">Rothia nasimurium</name>
    <dbReference type="NCBI Taxonomy" id="85336"/>
    <lineage>
        <taxon>Bacteria</taxon>
        <taxon>Bacillati</taxon>
        <taxon>Actinomycetota</taxon>
        <taxon>Actinomycetes</taxon>
        <taxon>Micrococcales</taxon>
        <taxon>Micrococcaceae</taxon>
        <taxon>Rothia</taxon>
    </lineage>
</organism>
<dbReference type="PANTHER" id="PTHR30477">
    <property type="entry name" value="ABC-TRANSPORTER METAL-BINDING PROTEIN"/>
    <property type="match status" value="1"/>
</dbReference>
<evidence type="ECO:0000256" key="3">
    <source>
        <dbReference type="ARBA" id="ARBA00022692"/>
    </source>
</evidence>
<dbReference type="EMBL" id="SPQC01000015">
    <property type="protein sequence ID" value="TFU22619.1"/>
    <property type="molecule type" value="Genomic_DNA"/>
</dbReference>
<keyword evidence="5 7" id="KW-0472">Membrane</keyword>
<feature type="transmembrane region" description="Helical" evidence="7">
    <location>
        <begin position="245"/>
        <end position="266"/>
    </location>
</feature>
<reference evidence="8 9" key="1">
    <citation type="submission" date="2019-03" db="EMBL/GenBank/DDBJ databases">
        <title>Diversity of the mouse oral microbiome.</title>
        <authorList>
            <person name="Joseph S."/>
            <person name="Aduse-Opoku J."/>
            <person name="Curtis M."/>
            <person name="Wade W."/>
            <person name="Hashim A."/>
        </authorList>
    </citation>
    <scope>NUCLEOTIDE SEQUENCE [LARGE SCALE GENOMIC DNA]</scope>
    <source>
        <strain evidence="9">irhom_31</strain>
    </source>
</reference>
<keyword evidence="3 6" id="KW-0812">Transmembrane</keyword>
<accession>A0A4Y9F5G4</accession>
<proteinExistence type="inferred from homology"/>
<feature type="transmembrane region" description="Helical" evidence="7">
    <location>
        <begin position="57"/>
        <end position="81"/>
    </location>
</feature>
<evidence type="ECO:0000256" key="2">
    <source>
        <dbReference type="ARBA" id="ARBA00008034"/>
    </source>
</evidence>
<evidence type="ECO:0000313" key="9">
    <source>
        <dbReference type="Proteomes" id="UP000297951"/>
    </source>
</evidence>
<feature type="transmembrane region" description="Helical" evidence="7">
    <location>
        <begin position="218"/>
        <end position="239"/>
    </location>
</feature>
<dbReference type="InterPro" id="IPR001626">
    <property type="entry name" value="ABC_TroCD"/>
</dbReference>
<dbReference type="InterPro" id="IPR037294">
    <property type="entry name" value="ABC_BtuC-like"/>
</dbReference>
<dbReference type="PANTHER" id="PTHR30477:SF13">
    <property type="entry name" value="IRON TRANSPORT SYSTEM MEMBRANE PROTEIN HI_0360-RELATED"/>
    <property type="match status" value="1"/>
</dbReference>
<feature type="transmembrane region" description="Helical" evidence="7">
    <location>
        <begin position="18"/>
        <end position="37"/>
    </location>
</feature>
<dbReference type="GO" id="GO:0071281">
    <property type="term" value="P:cellular response to iron ion"/>
    <property type="evidence" value="ECO:0007669"/>
    <property type="project" value="UniProtKB-ARBA"/>
</dbReference>
<gene>
    <name evidence="8" type="ORF">E4U03_05355</name>
</gene>
<evidence type="ECO:0000256" key="1">
    <source>
        <dbReference type="ARBA" id="ARBA00004141"/>
    </source>
</evidence>
<name>A0A4Y9F5G4_9MICC</name>
<dbReference type="GO" id="GO:0055085">
    <property type="term" value="P:transmembrane transport"/>
    <property type="evidence" value="ECO:0007669"/>
    <property type="project" value="InterPro"/>
</dbReference>
<comment type="subcellular location">
    <subcellularLocation>
        <location evidence="6">Cell membrane</location>
        <topology evidence="6">Multi-pass membrane protein</topology>
    </subcellularLocation>
    <subcellularLocation>
        <location evidence="1">Membrane</location>
        <topology evidence="1">Multi-pass membrane protein</topology>
    </subcellularLocation>
</comment>
<feature type="transmembrane region" description="Helical" evidence="7">
    <location>
        <begin position="93"/>
        <end position="113"/>
    </location>
</feature>
<dbReference type="OrthoDB" id="1016457at2"/>
<dbReference type="FunFam" id="1.10.3470.10:FF:000003">
    <property type="entry name" value="Iron ABC transporter permease SitD"/>
    <property type="match status" value="1"/>
</dbReference>
<dbReference type="RefSeq" id="WP_135012200.1">
    <property type="nucleotide sequence ID" value="NZ_JADGLK010000015.1"/>
</dbReference>
<keyword evidence="4 7" id="KW-1133">Transmembrane helix</keyword>
<dbReference type="STRING" id="85336.A7979_10515"/>
<evidence type="ECO:0000256" key="5">
    <source>
        <dbReference type="ARBA" id="ARBA00023136"/>
    </source>
</evidence>
<evidence type="ECO:0000256" key="4">
    <source>
        <dbReference type="ARBA" id="ARBA00022989"/>
    </source>
</evidence>
<dbReference type="SUPFAM" id="SSF81345">
    <property type="entry name" value="ABC transporter involved in vitamin B12 uptake, BtuC"/>
    <property type="match status" value="1"/>
</dbReference>
<evidence type="ECO:0000313" key="8">
    <source>
        <dbReference type="EMBL" id="TFU22619.1"/>
    </source>
</evidence>
<dbReference type="AlphaFoldDB" id="A0A4Y9F5G4"/>
<dbReference type="GO" id="GO:0043190">
    <property type="term" value="C:ATP-binding cassette (ABC) transporter complex"/>
    <property type="evidence" value="ECO:0007669"/>
    <property type="project" value="InterPro"/>
</dbReference>
<comment type="similarity">
    <text evidence="2 6">Belongs to the ABC-3 integral membrane protein family.</text>
</comment>
<protein>
    <submittedName>
        <fullName evidence="8">Metal ABC transporter permease</fullName>
    </submittedName>
</protein>
<sequence length="287" mass="29856">MYELFIEPLTYGFMQRGLLVTVLAALVCALLSCWLVLMGWSLMGDGISHAVLPGVALAYILGAPFALGALIAALVAVALIGSVAARGRVREDAAIGIVFTVMFALGLVLLSAFPSQVDLHSVIFGNVLGVSWADVWQIGLLAVLVVAVLLLKRRDLVLYAFDPGYTHAIGLNPKLLSGLLLVALALTSVLALQIVGVVLVVALLVIPGATARLLTDRFTTMLLISAGVSLTSALAGFFMGYLLDVSAGGTVVLALGVLFGLAYLFAPHHGLLAVARAKRAVVGANRS</sequence>
<evidence type="ECO:0000256" key="7">
    <source>
        <dbReference type="SAM" id="Phobius"/>
    </source>
</evidence>
<comment type="caution">
    <text evidence="8">The sequence shown here is derived from an EMBL/GenBank/DDBJ whole genome shotgun (WGS) entry which is preliminary data.</text>
</comment>
<feature type="transmembrane region" description="Helical" evidence="7">
    <location>
        <begin position="133"/>
        <end position="151"/>
    </location>
</feature>
<dbReference type="CDD" id="cd06550">
    <property type="entry name" value="TM_ABC_iron-siderophores_like"/>
    <property type="match status" value="1"/>
</dbReference>
<dbReference type="Gene3D" id="1.10.3470.10">
    <property type="entry name" value="ABC transporter involved in vitamin B12 uptake, BtuC"/>
    <property type="match status" value="1"/>
</dbReference>
<evidence type="ECO:0000256" key="6">
    <source>
        <dbReference type="RuleBase" id="RU003943"/>
    </source>
</evidence>
<keyword evidence="6" id="KW-0813">Transport</keyword>